<sequence length="329" mass="38256">MSDFQNRFTESQLSRFSDYKTIEEAEDSVMHSRELISKSRELSRKNSIAKFIKDSQSSPLKYSSSMRNFNVPKLDFDSTPPQAPLESPKFRVPVDFQDQNKAQELSPEKFSQEMRSLSQEIKKTDRCVEEFEEKIMRLRLENEQLTRERDEKHLESKSLYQEYEILKSKYDFIAKQKEVISKQVDLANDFRNELILKSSGSMSLKSLSSKEKQFSSEIEGLYAKCNKIENENSLMKRSLKLNSKDLKSTGYSSAIDEIKSQLSQTAKVCAVLKKKLKRIVVSPKSREILTEGSSRKKLKKKQPLPFTSPENKRKCFHCEMCCHHGKNKK</sequence>
<gene>
    <name evidence="3" type="ORF">BSTOLATCC_MIC32921</name>
</gene>
<comment type="caution">
    <text evidence="3">The sequence shown here is derived from an EMBL/GenBank/DDBJ whole genome shotgun (WGS) entry which is preliminary data.</text>
</comment>
<organism evidence="3 4">
    <name type="scientific">Blepharisma stoltei</name>
    <dbReference type="NCBI Taxonomy" id="1481888"/>
    <lineage>
        <taxon>Eukaryota</taxon>
        <taxon>Sar</taxon>
        <taxon>Alveolata</taxon>
        <taxon>Ciliophora</taxon>
        <taxon>Postciliodesmatophora</taxon>
        <taxon>Heterotrichea</taxon>
        <taxon>Heterotrichida</taxon>
        <taxon>Blepharismidae</taxon>
        <taxon>Blepharisma</taxon>
    </lineage>
</organism>
<name>A0AAU9JBG5_9CILI</name>
<protein>
    <submittedName>
        <fullName evidence="3">Uncharacterized protein</fullName>
    </submittedName>
</protein>
<evidence type="ECO:0000313" key="3">
    <source>
        <dbReference type="EMBL" id="CAG9323016.1"/>
    </source>
</evidence>
<reference evidence="3" key="1">
    <citation type="submission" date="2021-09" db="EMBL/GenBank/DDBJ databases">
        <authorList>
            <consortium name="AG Swart"/>
            <person name="Singh M."/>
            <person name="Singh A."/>
            <person name="Seah K."/>
            <person name="Emmerich C."/>
        </authorList>
    </citation>
    <scope>NUCLEOTIDE SEQUENCE</scope>
    <source>
        <strain evidence="3">ATCC30299</strain>
    </source>
</reference>
<dbReference type="EMBL" id="CAJZBQ010000033">
    <property type="protein sequence ID" value="CAG9323016.1"/>
    <property type="molecule type" value="Genomic_DNA"/>
</dbReference>
<dbReference type="AlphaFoldDB" id="A0AAU9JBG5"/>
<evidence type="ECO:0000256" key="1">
    <source>
        <dbReference type="SAM" id="Coils"/>
    </source>
</evidence>
<keyword evidence="4" id="KW-1185">Reference proteome</keyword>
<feature type="coiled-coil region" evidence="1">
    <location>
        <begin position="114"/>
        <end position="155"/>
    </location>
</feature>
<feature type="region of interest" description="Disordered" evidence="2">
    <location>
        <begin position="290"/>
        <end position="311"/>
    </location>
</feature>
<dbReference type="Proteomes" id="UP001162131">
    <property type="component" value="Unassembled WGS sequence"/>
</dbReference>
<keyword evidence="1" id="KW-0175">Coiled coil</keyword>
<proteinExistence type="predicted"/>
<evidence type="ECO:0000256" key="2">
    <source>
        <dbReference type="SAM" id="MobiDB-lite"/>
    </source>
</evidence>
<evidence type="ECO:0000313" key="4">
    <source>
        <dbReference type="Proteomes" id="UP001162131"/>
    </source>
</evidence>
<accession>A0AAU9JBG5</accession>